<keyword evidence="1" id="KW-0862">Zinc</keyword>
<dbReference type="EnsemblPlants" id="KEH20641">
    <property type="protein sequence ID" value="KEH20641"/>
    <property type="gene ID" value="MTR_8g081010"/>
</dbReference>
<gene>
    <name evidence="6" type="primary">25501782</name>
    <name evidence="4" type="ordered locus">MTR_8g081010</name>
    <name evidence="5" type="ORF">MtrunA17_Chr8g0377811</name>
</gene>
<dbReference type="STRING" id="3880.A0A072TTW9"/>
<evidence type="ECO:0000259" key="3">
    <source>
        <dbReference type="PROSITE" id="PS50157"/>
    </source>
</evidence>
<dbReference type="EMBL" id="CM001224">
    <property type="protein sequence ID" value="KEH20641.1"/>
    <property type="molecule type" value="Genomic_DNA"/>
</dbReference>
<feature type="region of interest" description="Disordered" evidence="2">
    <location>
        <begin position="586"/>
        <end position="624"/>
    </location>
</feature>
<evidence type="ECO:0000313" key="7">
    <source>
        <dbReference type="Proteomes" id="UP000002051"/>
    </source>
</evidence>
<reference evidence="4 7" key="2">
    <citation type="journal article" date="2014" name="BMC Genomics">
        <title>An improved genome release (version Mt4.0) for the model legume Medicago truncatula.</title>
        <authorList>
            <person name="Tang H."/>
            <person name="Krishnakumar V."/>
            <person name="Bidwell S."/>
            <person name="Rosen B."/>
            <person name="Chan A."/>
            <person name="Zhou S."/>
            <person name="Gentzbittel L."/>
            <person name="Childs K.L."/>
            <person name="Yandell M."/>
            <person name="Gundlach H."/>
            <person name="Mayer K.F."/>
            <person name="Schwartz D.C."/>
            <person name="Town C.D."/>
        </authorList>
    </citation>
    <scope>GENOME REANNOTATION</scope>
    <source>
        <strain evidence="4">A17</strain>
        <strain evidence="6 7">cv. Jemalong A17</strain>
    </source>
</reference>
<dbReference type="EMBL" id="PSQE01000008">
    <property type="protein sequence ID" value="RHN42526.1"/>
    <property type="molecule type" value="Genomic_DNA"/>
</dbReference>
<protein>
    <submittedName>
        <fullName evidence="5">Putative transcription factor C2H2 family</fullName>
    </submittedName>
    <submittedName>
        <fullName evidence="4">Salt-inducible protein, putative</fullName>
    </submittedName>
</protein>
<dbReference type="GO" id="GO:0008270">
    <property type="term" value="F:zinc ion binding"/>
    <property type="evidence" value="ECO:0007669"/>
    <property type="project" value="UniProtKB-KW"/>
</dbReference>
<evidence type="ECO:0000313" key="4">
    <source>
        <dbReference type="EMBL" id="KEH20641.1"/>
    </source>
</evidence>
<dbReference type="Gramene" id="rna48974">
    <property type="protein sequence ID" value="RHN42526.1"/>
    <property type="gene ID" value="gene48974"/>
</dbReference>
<feature type="region of interest" description="Disordered" evidence="2">
    <location>
        <begin position="521"/>
        <end position="547"/>
    </location>
</feature>
<evidence type="ECO:0000313" key="5">
    <source>
        <dbReference type="EMBL" id="RHN42526.1"/>
    </source>
</evidence>
<feature type="region of interest" description="Disordered" evidence="2">
    <location>
        <begin position="794"/>
        <end position="911"/>
    </location>
</feature>
<feature type="region of interest" description="Disordered" evidence="2">
    <location>
        <begin position="665"/>
        <end position="735"/>
    </location>
</feature>
<feature type="compositionally biased region" description="Basic and acidic residues" evidence="2">
    <location>
        <begin position="443"/>
        <end position="455"/>
    </location>
</feature>
<feature type="region of interest" description="Disordered" evidence="2">
    <location>
        <begin position="434"/>
        <end position="459"/>
    </location>
</feature>
<dbReference type="Proteomes" id="UP000265566">
    <property type="component" value="Chromosome 8"/>
</dbReference>
<dbReference type="InterPro" id="IPR013087">
    <property type="entry name" value="Znf_C2H2_type"/>
</dbReference>
<dbReference type="OrthoDB" id="1939753at2759"/>
<feature type="domain" description="C2H2-type" evidence="3">
    <location>
        <begin position="20"/>
        <end position="42"/>
    </location>
</feature>
<keyword evidence="1" id="KW-0479">Metal-binding</keyword>
<keyword evidence="1" id="KW-0863">Zinc-finger</keyword>
<evidence type="ECO:0000256" key="2">
    <source>
        <dbReference type="SAM" id="MobiDB-lite"/>
    </source>
</evidence>
<reference evidence="5" key="4">
    <citation type="journal article" date="2018" name="Nat. Plants">
        <title>Whole-genome landscape of Medicago truncatula symbiotic genes.</title>
        <authorList>
            <person name="Pecrix Y."/>
            <person name="Gamas P."/>
            <person name="Carrere S."/>
        </authorList>
    </citation>
    <scope>NUCLEOTIDE SEQUENCE</scope>
    <source>
        <tissue evidence="5">Leaves</tissue>
    </source>
</reference>
<feature type="compositionally biased region" description="Polar residues" evidence="2">
    <location>
        <begin position="882"/>
        <end position="892"/>
    </location>
</feature>
<name>A0A072TTW9_MEDTR</name>
<dbReference type="AlphaFoldDB" id="A0A072TTW9"/>
<reference evidence="4 7" key="1">
    <citation type="journal article" date="2011" name="Nature">
        <title>The Medicago genome provides insight into the evolution of rhizobial symbioses.</title>
        <authorList>
            <person name="Young N.D."/>
            <person name="Debelle F."/>
            <person name="Oldroyd G.E."/>
            <person name="Geurts R."/>
            <person name="Cannon S.B."/>
            <person name="Udvardi M.K."/>
            <person name="Benedito V.A."/>
            <person name="Mayer K.F."/>
            <person name="Gouzy J."/>
            <person name="Schoof H."/>
            <person name="Van de Peer Y."/>
            <person name="Proost S."/>
            <person name="Cook D.R."/>
            <person name="Meyers B.C."/>
            <person name="Spannagl M."/>
            <person name="Cheung F."/>
            <person name="De Mita S."/>
            <person name="Krishnakumar V."/>
            <person name="Gundlach H."/>
            <person name="Zhou S."/>
            <person name="Mudge J."/>
            <person name="Bharti A.K."/>
            <person name="Murray J.D."/>
            <person name="Naoumkina M.A."/>
            <person name="Rosen B."/>
            <person name="Silverstein K.A."/>
            <person name="Tang H."/>
            <person name="Rombauts S."/>
            <person name="Zhao P.X."/>
            <person name="Zhou P."/>
            <person name="Barbe V."/>
            <person name="Bardou P."/>
            <person name="Bechner M."/>
            <person name="Bellec A."/>
            <person name="Berger A."/>
            <person name="Berges H."/>
            <person name="Bidwell S."/>
            <person name="Bisseling T."/>
            <person name="Choisne N."/>
            <person name="Couloux A."/>
            <person name="Denny R."/>
            <person name="Deshpande S."/>
            <person name="Dai X."/>
            <person name="Doyle J.J."/>
            <person name="Dudez A.M."/>
            <person name="Farmer A.D."/>
            <person name="Fouteau S."/>
            <person name="Franken C."/>
            <person name="Gibelin C."/>
            <person name="Gish J."/>
            <person name="Goldstein S."/>
            <person name="Gonzalez A.J."/>
            <person name="Green P.J."/>
            <person name="Hallab A."/>
            <person name="Hartog M."/>
            <person name="Hua A."/>
            <person name="Humphray S.J."/>
            <person name="Jeong D.H."/>
            <person name="Jing Y."/>
            <person name="Jocker A."/>
            <person name="Kenton S.M."/>
            <person name="Kim D.J."/>
            <person name="Klee K."/>
            <person name="Lai H."/>
            <person name="Lang C."/>
            <person name="Lin S."/>
            <person name="Macmil S.L."/>
            <person name="Magdelenat G."/>
            <person name="Matthews L."/>
            <person name="McCorrison J."/>
            <person name="Monaghan E.L."/>
            <person name="Mun J.H."/>
            <person name="Najar F.Z."/>
            <person name="Nicholson C."/>
            <person name="Noirot C."/>
            <person name="O'Bleness M."/>
            <person name="Paule C.R."/>
            <person name="Poulain J."/>
            <person name="Prion F."/>
            <person name="Qin B."/>
            <person name="Qu C."/>
            <person name="Retzel E.F."/>
            <person name="Riddle C."/>
            <person name="Sallet E."/>
            <person name="Samain S."/>
            <person name="Samson N."/>
            <person name="Sanders I."/>
            <person name="Saurat O."/>
            <person name="Scarpelli C."/>
            <person name="Schiex T."/>
            <person name="Segurens B."/>
            <person name="Severin A.J."/>
            <person name="Sherrier D.J."/>
            <person name="Shi R."/>
            <person name="Sims S."/>
            <person name="Singer S.R."/>
            <person name="Sinharoy S."/>
            <person name="Sterck L."/>
            <person name="Viollet A."/>
            <person name="Wang B.B."/>
            <person name="Wang K."/>
            <person name="Wang M."/>
            <person name="Wang X."/>
            <person name="Warfsmann J."/>
            <person name="Weissenbach J."/>
            <person name="White D.D."/>
            <person name="White J.D."/>
            <person name="Wiley G.B."/>
            <person name="Wincker P."/>
            <person name="Xing Y."/>
            <person name="Yang L."/>
            <person name="Yao Z."/>
            <person name="Ying F."/>
            <person name="Zhai J."/>
            <person name="Zhou L."/>
            <person name="Zuber A."/>
            <person name="Denarie J."/>
            <person name="Dixon R.A."/>
            <person name="May G.D."/>
            <person name="Schwartz D.C."/>
            <person name="Rogers J."/>
            <person name="Quetier F."/>
            <person name="Town C.D."/>
            <person name="Roe B.A."/>
        </authorList>
    </citation>
    <scope>NUCLEOTIDE SEQUENCE [LARGE SCALE GENOMIC DNA]</scope>
    <source>
        <strain evidence="4">A17</strain>
        <strain evidence="6 7">cv. Jemalong A17</strain>
    </source>
</reference>
<dbReference type="PROSITE" id="PS00028">
    <property type="entry name" value="ZINC_FINGER_C2H2_1"/>
    <property type="match status" value="1"/>
</dbReference>
<evidence type="ECO:0000256" key="1">
    <source>
        <dbReference type="PROSITE-ProRule" id="PRU00042"/>
    </source>
</evidence>
<evidence type="ECO:0000313" key="6">
    <source>
        <dbReference type="EnsemblPlants" id="KEH20641"/>
    </source>
</evidence>
<feature type="compositionally biased region" description="Basic and acidic residues" evidence="2">
    <location>
        <begin position="836"/>
        <end position="847"/>
    </location>
</feature>
<reference evidence="6" key="3">
    <citation type="submission" date="2015-04" db="UniProtKB">
        <authorList>
            <consortium name="EnsemblPlants"/>
        </authorList>
    </citation>
    <scope>IDENTIFICATION</scope>
    <source>
        <strain evidence="6">cv. Jemalong A17</strain>
    </source>
</reference>
<dbReference type="PANTHER" id="PTHR35746">
    <property type="entry name" value="PENTATRICOPEPTIDE REPEAT (PPR) SUPERFAMILY PROTEIN"/>
    <property type="match status" value="1"/>
</dbReference>
<dbReference type="KEGG" id="mtr:25501782"/>
<dbReference type="HOGENOM" id="CLU_289758_0_0_1"/>
<feature type="compositionally biased region" description="Polar residues" evidence="2">
    <location>
        <begin position="805"/>
        <end position="833"/>
    </location>
</feature>
<feature type="compositionally biased region" description="Basic and acidic residues" evidence="2">
    <location>
        <begin position="673"/>
        <end position="689"/>
    </location>
</feature>
<dbReference type="Proteomes" id="UP000002051">
    <property type="component" value="Chromosome 8"/>
</dbReference>
<keyword evidence="7" id="KW-1185">Reference proteome</keyword>
<sequence length="950" mass="103433">MHHQDQTITHTPGNENHGVYVCHKCGWPFPNPHPSAKHRRAHKKICGTIEGYKEEPTNFNGSDVDYKTPGLVELGSNNGGIERKFSRSESEVYSDAVDDFPDTGLSQGVKHNLQQEHTLNSAADVSPLIASSSNDCQIKNPKIMQSESFEVGNIGGTQGQLSGSTVDPLTSSIADSKNEESSIVHGDGFSGLSSDSSLGIAEAVPNLLPEKNIYAGENVTDCSLVCDEKELNLKGTDEVKSEKDRVEIMESTDNIVGETYEGTPKIVVNEAISLDHDMGNEAVNPKEKKGPGSLSLLPQYEFPQEVNSSIITNEAQVESAHAIHSTSNEVEVLPEKEDVNVNIDPLPVHDDKFDAAYPQSVSLKHEEHVTEENNFHFNTSQLSERNGVLSSEMHVMDNDTKTENIHAEDCSEVSLVELTTETYQISHEIGVSTKTEMDENDFPEEHEPDEIHENSQPESSLMVSANEFQREASFRSATDETFSIISNDTTEINDASVVGKVVGENVVNDSEVIVKDFQPRSDHLQSEVEQSSDLFRNNSDDAGENGKIEDLINSNIKLYEENKKPTGIAADLHEEQDEQLSVKAAEDFSRKHTSHSSTNAVLSVEPDSAVEDDSIGEPVQDQSHDNLVKLGSSGIDTSADSHEAWDAQLLVKATEDLASKYASHSSINSGASAEHDSAVEDNSGGREVSRVTAVPLPVDDQSNNNLTKLTPPRTDVSVDSGSRRDSLEGNWGSGSVISMISDAPAVTDVETLPSTGSLASTEAGKSDLNVRQAAPAERQLSGKSETFELPSFTTLVEPSHVASPKGTTSETTNPQQSNSTSPAGWFPTLNQVINESEAKKKNEEKITKITNRSRSKEHTPLKSLLGEATPRNKPKSPKIEENNGSGLTTVNSILGPESPSETQVVKEKAANEWNSPARYPANIKREKKKLKSRPFWIQLVCCTTVDPQRR</sequence>
<proteinExistence type="predicted"/>
<feature type="compositionally biased region" description="Polar residues" evidence="2">
    <location>
        <begin position="527"/>
        <end position="537"/>
    </location>
</feature>
<organism evidence="4 7">
    <name type="scientific">Medicago truncatula</name>
    <name type="common">Barrel medic</name>
    <name type="synonym">Medicago tribuloides</name>
    <dbReference type="NCBI Taxonomy" id="3880"/>
    <lineage>
        <taxon>Eukaryota</taxon>
        <taxon>Viridiplantae</taxon>
        <taxon>Streptophyta</taxon>
        <taxon>Embryophyta</taxon>
        <taxon>Tracheophyta</taxon>
        <taxon>Spermatophyta</taxon>
        <taxon>Magnoliopsida</taxon>
        <taxon>eudicotyledons</taxon>
        <taxon>Gunneridae</taxon>
        <taxon>Pentapetalae</taxon>
        <taxon>rosids</taxon>
        <taxon>fabids</taxon>
        <taxon>Fabales</taxon>
        <taxon>Fabaceae</taxon>
        <taxon>Papilionoideae</taxon>
        <taxon>50 kb inversion clade</taxon>
        <taxon>NPAAA clade</taxon>
        <taxon>Hologalegina</taxon>
        <taxon>IRL clade</taxon>
        <taxon>Trifolieae</taxon>
        <taxon>Medicago</taxon>
    </lineage>
</organism>
<accession>A0A072TTW9</accession>
<dbReference type="PROSITE" id="PS50157">
    <property type="entry name" value="ZINC_FINGER_C2H2_2"/>
    <property type="match status" value="1"/>
</dbReference>
<dbReference type="PANTHER" id="PTHR35746:SF1">
    <property type="entry name" value="PENTATRICOPEPTIDE REPEAT (PPR) SUPERFAMILY PROTEIN"/>
    <property type="match status" value="1"/>
</dbReference>